<dbReference type="InterPro" id="IPR051807">
    <property type="entry name" value="Sec-metab_biosynth-assoc"/>
</dbReference>
<proteinExistence type="predicted"/>
<dbReference type="SUPFAM" id="SSF54909">
    <property type="entry name" value="Dimeric alpha+beta barrel"/>
    <property type="match status" value="1"/>
</dbReference>
<organism evidence="2 3">
    <name type="scientific">Rhizopogon vinicolor AM-OR11-026</name>
    <dbReference type="NCBI Taxonomy" id="1314800"/>
    <lineage>
        <taxon>Eukaryota</taxon>
        <taxon>Fungi</taxon>
        <taxon>Dikarya</taxon>
        <taxon>Basidiomycota</taxon>
        <taxon>Agaricomycotina</taxon>
        <taxon>Agaricomycetes</taxon>
        <taxon>Agaricomycetidae</taxon>
        <taxon>Boletales</taxon>
        <taxon>Suillineae</taxon>
        <taxon>Rhizopogonaceae</taxon>
        <taxon>Rhizopogon</taxon>
    </lineage>
</organism>
<dbReference type="PANTHER" id="PTHR33606:SF3">
    <property type="entry name" value="PROTEIN YCII"/>
    <property type="match status" value="1"/>
</dbReference>
<dbReference type="InterPro" id="IPR011008">
    <property type="entry name" value="Dimeric_a/b-barrel"/>
</dbReference>
<protein>
    <recommendedName>
        <fullName evidence="1">YCII-related domain-containing protein</fullName>
    </recommendedName>
</protein>
<dbReference type="InterPro" id="IPR005545">
    <property type="entry name" value="YCII"/>
</dbReference>
<sequence>MSSSMPSLPRFVVWAPDYTDDGALQRRLAVRPSHLENIQALTRQGILRVGGAFMTPESVDPAVTNKAFVGSCMIFEAENIDIVRKLVEADIYYKSEVWDKDRLVILPIALATGLPPIPS</sequence>
<evidence type="ECO:0000313" key="2">
    <source>
        <dbReference type="EMBL" id="OAX39959.1"/>
    </source>
</evidence>
<dbReference type="InParanoid" id="A0A1B7N532"/>
<dbReference type="Gene3D" id="3.30.70.1060">
    <property type="entry name" value="Dimeric alpha+beta barrel"/>
    <property type="match status" value="1"/>
</dbReference>
<gene>
    <name evidence="2" type="ORF">K503DRAFT_37443</name>
</gene>
<dbReference type="Pfam" id="PF03795">
    <property type="entry name" value="YCII"/>
    <property type="match status" value="1"/>
</dbReference>
<dbReference type="AlphaFoldDB" id="A0A1B7N532"/>
<feature type="domain" description="YCII-related" evidence="1">
    <location>
        <begin position="18"/>
        <end position="99"/>
    </location>
</feature>
<dbReference type="EMBL" id="KV448229">
    <property type="protein sequence ID" value="OAX39959.1"/>
    <property type="molecule type" value="Genomic_DNA"/>
</dbReference>
<name>A0A1B7N532_9AGAM</name>
<dbReference type="Proteomes" id="UP000092154">
    <property type="component" value="Unassembled WGS sequence"/>
</dbReference>
<evidence type="ECO:0000259" key="1">
    <source>
        <dbReference type="Pfam" id="PF03795"/>
    </source>
</evidence>
<accession>A0A1B7N532</accession>
<evidence type="ECO:0000313" key="3">
    <source>
        <dbReference type="Proteomes" id="UP000092154"/>
    </source>
</evidence>
<dbReference type="OrthoDB" id="5519740at2759"/>
<keyword evidence="3" id="KW-1185">Reference proteome</keyword>
<dbReference type="PANTHER" id="PTHR33606">
    <property type="entry name" value="PROTEIN YCII"/>
    <property type="match status" value="1"/>
</dbReference>
<reference evidence="2 3" key="1">
    <citation type="submission" date="2016-06" db="EMBL/GenBank/DDBJ databases">
        <title>Comparative genomics of the ectomycorrhizal sister species Rhizopogon vinicolor and Rhizopogon vesiculosus (Basidiomycota: Boletales) reveals a divergence of the mating type B locus.</title>
        <authorList>
            <consortium name="DOE Joint Genome Institute"/>
            <person name="Mujic A.B."/>
            <person name="Kuo A."/>
            <person name="Tritt A."/>
            <person name="Lipzen A."/>
            <person name="Chen C."/>
            <person name="Johnson J."/>
            <person name="Sharma A."/>
            <person name="Barry K."/>
            <person name="Grigoriev I.V."/>
            <person name="Spatafora J.W."/>
        </authorList>
    </citation>
    <scope>NUCLEOTIDE SEQUENCE [LARGE SCALE GENOMIC DNA]</scope>
    <source>
        <strain evidence="2 3">AM-OR11-026</strain>
    </source>
</reference>